<dbReference type="EMBL" id="MU155560">
    <property type="protein sequence ID" value="KAF9472234.1"/>
    <property type="molecule type" value="Genomic_DNA"/>
</dbReference>
<evidence type="ECO:0000313" key="2">
    <source>
        <dbReference type="Proteomes" id="UP000807469"/>
    </source>
</evidence>
<proteinExistence type="predicted"/>
<organism evidence="1 2">
    <name type="scientific">Pholiota conissans</name>
    <dbReference type="NCBI Taxonomy" id="109636"/>
    <lineage>
        <taxon>Eukaryota</taxon>
        <taxon>Fungi</taxon>
        <taxon>Dikarya</taxon>
        <taxon>Basidiomycota</taxon>
        <taxon>Agaricomycotina</taxon>
        <taxon>Agaricomycetes</taxon>
        <taxon>Agaricomycetidae</taxon>
        <taxon>Agaricales</taxon>
        <taxon>Agaricineae</taxon>
        <taxon>Strophariaceae</taxon>
        <taxon>Pholiota</taxon>
    </lineage>
</organism>
<comment type="caution">
    <text evidence="1">The sequence shown here is derived from an EMBL/GenBank/DDBJ whole genome shotgun (WGS) entry which is preliminary data.</text>
</comment>
<name>A0A9P5YMW7_9AGAR</name>
<keyword evidence="2" id="KW-1185">Reference proteome</keyword>
<gene>
    <name evidence="1" type="ORF">BDN70DRAFT_494159</name>
</gene>
<evidence type="ECO:0000313" key="1">
    <source>
        <dbReference type="EMBL" id="KAF9472234.1"/>
    </source>
</evidence>
<sequence length="148" mass="16897">MLLPCICSLLPPSSHLHPTTYSMRLQPMTAIILLAGCAQARTTCRIPLVVFGYTLNINIIYDHEIHPHNRIACQEGSIHLIIQSRNHFQTLHIFPPFLDGCLALRIRICHLQTSSRAAYPEARQSRRRHDVAPNVWQKERDRTLEGDG</sequence>
<dbReference type="AlphaFoldDB" id="A0A9P5YMW7"/>
<reference evidence="1" key="1">
    <citation type="submission" date="2020-11" db="EMBL/GenBank/DDBJ databases">
        <authorList>
            <consortium name="DOE Joint Genome Institute"/>
            <person name="Ahrendt S."/>
            <person name="Riley R."/>
            <person name="Andreopoulos W."/>
            <person name="Labutti K."/>
            <person name="Pangilinan J."/>
            <person name="Ruiz-Duenas F.J."/>
            <person name="Barrasa J.M."/>
            <person name="Sanchez-Garcia M."/>
            <person name="Camarero S."/>
            <person name="Miyauchi S."/>
            <person name="Serrano A."/>
            <person name="Linde D."/>
            <person name="Babiker R."/>
            <person name="Drula E."/>
            <person name="Ayuso-Fernandez I."/>
            <person name="Pacheco R."/>
            <person name="Padilla G."/>
            <person name="Ferreira P."/>
            <person name="Barriuso J."/>
            <person name="Kellner H."/>
            <person name="Castanera R."/>
            <person name="Alfaro M."/>
            <person name="Ramirez L."/>
            <person name="Pisabarro A.G."/>
            <person name="Kuo A."/>
            <person name="Tritt A."/>
            <person name="Lipzen A."/>
            <person name="He G."/>
            <person name="Yan M."/>
            <person name="Ng V."/>
            <person name="Cullen D."/>
            <person name="Martin F."/>
            <person name="Rosso M.-N."/>
            <person name="Henrissat B."/>
            <person name="Hibbett D."/>
            <person name="Martinez A.T."/>
            <person name="Grigoriev I.V."/>
        </authorList>
    </citation>
    <scope>NUCLEOTIDE SEQUENCE</scope>
    <source>
        <strain evidence="1">CIRM-BRFM 674</strain>
    </source>
</reference>
<dbReference type="Proteomes" id="UP000807469">
    <property type="component" value="Unassembled WGS sequence"/>
</dbReference>
<accession>A0A9P5YMW7</accession>
<protein>
    <submittedName>
        <fullName evidence="1">Uncharacterized protein</fullName>
    </submittedName>
</protein>